<comment type="caution">
    <text evidence="9">The sequence shown here is derived from an EMBL/GenBank/DDBJ whole genome shotgun (WGS) entry which is preliminary data.</text>
</comment>
<dbReference type="PANTHER" id="PTHR23511">
    <property type="entry name" value="SYNAPTIC VESICLE GLYCOPROTEIN 2"/>
    <property type="match status" value="1"/>
</dbReference>
<feature type="compositionally biased region" description="Basic residues" evidence="6">
    <location>
        <begin position="8"/>
        <end position="25"/>
    </location>
</feature>
<keyword evidence="2" id="KW-0813">Transport</keyword>
<feature type="transmembrane region" description="Helical" evidence="7">
    <location>
        <begin position="334"/>
        <end position="356"/>
    </location>
</feature>
<dbReference type="InterPro" id="IPR011701">
    <property type="entry name" value="MFS"/>
</dbReference>
<feature type="transmembrane region" description="Helical" evidence="7">
    <location>
        <begin position="438"/>
        <end position="462"/>
    </location>
</feature>
<dbReference type="Pfam" id="PF07690">
    <property type="entry name" value="MFS_1"/>
    <property type="match status" value="1"/>
</dbReference>
<feature type="transmembrane region" description="Helical" evidence="7">
    <location>
        <begin position="112"/>
        <end position="129"/>
    </location>
</feature>
<organism evidence="9 10">
    <name type="scientific">Effrenium voratum</name>
    <dbReference type="NCBI Taxonomy" id="2562239"/>
    <lineage>
        <taxon>Eukaryota</taxon>
        <taxon>Sar</taxon>
        <taxon>Alveolata</taxon>
        <taxon>Dinophyceae</taxon>
        <taxon>Suessiales</taxon>
        <taxon>Symbiodiniaceae</taxon>
        <taxon>Effrenium</taxon>
    </lineage>
</organism>
<feature type="transmembrane region" description="Helical" evidence="7">
    <location>
        <begin position="136"/>
        <end position="156"/>
    </location>
</feature>
<feature type="transmembrane region" description="Helical" evidence="7">
    <location>
        <begin position="474"/>
        <end position="493"/>
    </location>
</feature>
<evidence type="ECO:0000256" key="7">
    <source>
        <dbReference type="SAM" id="Phobius"/>
    </source>
</evidence>
<feature type="transmembrane region" description="Helical" evidence="7">
    <location>
        <begin position="387"/>
        <end position="407"/>
    </location>
</feature>
<keyword evidence="4 7" id="KW-1133">Transmembrane helix</keyword>
<dbReference type="SUPFAM" id="SSF103473">
    <property type="entry name" value="MFS general substrate transporter"/>
    <property type="match status" value="1"/>
</dbReference>
<evidence type="ECO:0000256" key="1">
    <source>
        <dbReference type="ARBA" id="ARBA00004141"/>
    </source>
</evidence>
<reference evidence="9" key="1">
    <citation type="submission" date="2023-08" db="EMBL/GenBank/DDBJ databases">
        <authorList>
            <person name="Chen Y."/>
            <person name="Shah S."/>
            <person name="Dougan E. K."/>
            <person name="Thang M."/>
            <person name="Chan C."/>
        </authorList>
    </citation>
    <scope>NUCLEOTIDE SEQUENCE</scope>
</reference>
<dbReference type="InterPro" id="IPR020846">
    <property type="entry name" value="MFS_dom"/>
</dbReference>
<dbReference type="Proteomes" id="UP001178507">
    <property type="component" value="Unassembled WGS sequence"/>
</dbReference>
<feature type="transmembrane region" description="Helical" evidence="7">
    <location>
        <begin position="672"/>
        <end position="694"/>
    </location>
</feature>
<keyword evidence="3 7" id="KW-0812">Transmembrane</keyword>
<evidence type="ECO:0000256" key="3">
    <source>
        <dbReference type="ARBA" id="ARBA00022692"/>
    </source>
</evidence>
<feature type="transmembrane region" description="Helical" evidence="7">
    <location>
        <begin position="196"/>
        <end position="217"/>
    </location>
</feature>
<feature type="transmembrane region" description="Helical" evidence="7">
    <location>
        <begin position="870"/>
        <end position="894"/>
    </location>
</feature>
<evidence type="ECO:0000313" key="9">
    <source>
        <dbReference type="EMBL" id="CAJ1387945.1"/>
    </source>
</evidence>
<dbReference type="PANTHER" id="PTHR23511:SF34">
    <property type="entry name" value="SYNAPTIC VESICLE GLYCOPROTEIN 2"/>
    <property type="match status" value="1"/>
</dbReference>
<name>A0AA36MY84_9DINO</name>
<evidence type="ECO:0000256" key="5">
    <source>
        <dbReference type="ARBA" id="ARBA00023136"/>
    </source>
</evidence>
<comment type="subcellular location">
    <subcellularLocation>
        <location evidence="1">Membrane</location>
        <topology evidence="1">Multi-pass membrane protein</topology>
    </subcellularLocation>
</comment>
<accession>A0AA36MY84</accession>
<feature type="region of interest" description="Disordered" evidence="6">
    <location>
        <begin position="1"/>
        <end position="25"/>
    </location>
</feature>
<sequence>METDPTRHDKRVSLKSKSSKASRKSVLSLKRKGSQITLQVRRRADRSQPLTAQRLPEIINEIGMGWYHLLTFIMLVFTPLAEGAGMIVMTNITHALKHEFHLTDWQAGSLDAFSFTGLALGHYVAGFVADLKGRRLPMVLGYLGISLCSLFMTMASGYKSMVLLRVLHGFSCGLGVPPAMSMIAEIMPADWRPFMFITFWSFTAVGETYACSGLVAFMPNLQESCWKQAVMWSAAPAFIMLLLSVARLQESAHWLAVRGRLVEARVVLEQMARLNGNLETLKKLGPAPMHDLSMLYNVAGITARQTSGQTSDEHGHASPGEIFRILVQPDLLKMVALFSILASVGNIATFGMSNIWPELLRESSHSAHAAHDSDSESAHGLGPAEKLTLIVSVGVPVGVVAALLSLSKAASHRAFIVLSGLAGCIGVSGVILCQHMPALLLTSMLVTHMSGTLGYSVAMIFCEESFPTDIRASATGIVIFWGTLWAVASPLLLTAVGQGGFLVIAGAAFGVASLAALPLQETRGGELKDFAEEAAVEAEEAEEYDSDSDDESDAEVEHAQLSWAFANGTLGAAIELSLLSGLLGAVPGVSFTSFYCSMGFIIDRCKDRSFFAKEMLVGNCVAVAMLVIMPRLGPWMDRKLQIHKSMFVRLVVSAFMLAVVDLMMAFPEDEFSMLTLGCIQAFLNVMMLNTSLSLASKLRSGRGRSWVQLGFVSGGLVPVVLVPFTNFGPRSGLGQRLAFYAAPAAFCGLAGLLFWAYHRQVELMGNANTGRGNMAELARAYRDFGNEGQVAQAQVAQARNPSWSQQARVAFPVVLGYQMASYFFAGLFPILDDAAIAFEMYLYMICGDMLGSFVAFVWTSSVDLSLKADITFVSLVLLSLTSTATALIPSIATISEASQQPHALQRLPSLNDSVATLVFSTFFFGSFSKAGLEAFCPKVMRARLVGVLLGLLGVLLCYLTILSSLNAPPKLVHTQSGPLATVAAELRQAQNLQSARRVRLSHNLGVEITHAGVLRREIGR</sequence>
<proteinExistence type="predicted"/>
<keyword evidence="5 7" id="KW-0472">Membrane</keyword>
<dbReference type="GO" id="GO:0022857">
    <property type="term" value="F:transmembrane transporter activity"/>
    <property type="evidence" value="ECO:0007669"/>
    <property type="project" value="InterPro"/>
</dbReference>
<feature type="transmembrane region" description="Helical" evidence="7">
    <location>
        <begin position="576"/>
        <end position="595"/>
    </location>
</feature>
<evidence type="ECO:0000256" key="2">
    <source>
        <dbReference type="ARBA" id="ARBA00022448"/>
    </source>
</evidence>
<evidence type="ECO:0000256" key="6">
    <source>
        <dbReference type="SAM" id="MobiDB-lite"/>
    </source>
</evidence>
<evidence type="ECO:0000259" key="8">
    <source>
        <dbReference type="PROSITE" id="PS50850"/>
    </source>
</evidence>
<feature type="transmembrane region" description="Helical" evidence="7">
    <location>
        <begin position="229"/>
        <end position="248"/>
    </location>
</feature>
<dbReference type="GO" id="GO:0016020">
    <property type="term" value="C:membrane"/>
    <property type="evidence" value="ECO:0007669"/>
    <property type="project" value="UniProtKB-SubCell"/>
</dbReference>
<feature type="transmembrane region" description="Helical" evidence="7">
    <location>
        <begin position="414"/>
        <end position="432"/>
    </location>
</feature>
<feature type="transmembrane region" description="Helical" evidence="7">
    <location>
        <begin position="809"/>
        <end position="828"/>
    </location>
</feature>
<dbReference type="AlphaFoldDB" id="A0AA36MY84"/>
<feature type="transmembrane region" description="Helical" evidence="7">
    <location>
        <begin position="914"/>
        <end position="932"/>
    </location>
</feature>
<dbReference type="InterPro" id="IPR036259">
    <property type="entry name" value="MFS_trans_sf"/>
</dbReference>
<feature type="transmembrane region" description="Helical" evidence="7">
    <location>
        <begin position="737"/>
        <end position="757"/>
    </location>
</feature>
<keyword evidence="10" id="KW-1185">Reference proteome</keyword>
<feature type="transmembrane region" description="Helical" evidence="7">
    <location>
        <begin position="69"/>
        <end position="92"/>
    </location>
</feature>
<feature type="transmembrane region" description="Helical" evidence="7">
    <location>
        <begin position="646"/>
        <end position="666"/>
    </location>
</feature>
<dbReference type="EMBL" id="CAUJNA010001604">
    <property type="protein sequence ID" value="CAJ1387945.1"/>
    <property type="molecule type" value="Genomic_DNA"/>
</dbReference>
<dbReference type="Gene3D" id="1.20.1250.20">
    <property type="entry name" value="MFS general substrate transporter like domains"/>
    <property type="match status" value="1"/>
</dbReference>
<evidence type="ECO:0000256" key="4">
    <source>
        <dbReference type="ARBA" id="ARBA00022989"/>
    </source>
</evidence>
<feature type="domain" description="Major facilitator superfamily (MFS) profile" evidence="8">
    <location>
        <begin position="71"/>
        <end position="523"/>
    </location>
</feature>
<feature type="transmembrane region" description="Helical" evidence="7">
    <location>
        <begin position="615"/>
        <end position="634"/>
    </location>
</feature>
<dbReference type="PROSITE" id="PS50850">
    <property type="entry name" value="MFS"/>
    <property type="match status" value="1"/>
</dbReference>
<feature type="transmembrane region" description="Helical" evidence="7">
    <location>
        <begin position="706"/>
        <end position="725"/>
    </location>
</feature>
<gene>
    <name evidence="9" type="ORF">EVOR1521_LOCUS13909</name>
</gene>
<feature type="transmembrane region" description="Helical" evidence="7">
    <location>
        <begin position="499"/>
        <end position="519"/>
    </location>
</feature>
<feature type="transmembrane region" description="Helical" evidence="7">
    <location>
        <begin position="162"/>
        <end position="184"/>
    </location>
</feature>
<evidence type="ECO:0000313" key="10">
    <source>
        <dbReference type="Proteomes" id="UP001178507"/>
    </source>
</evidence>
<feature type="transmembrane region" description="Helical" evidence="7">
    <location>
        <begin position="840"/>
        <end position="858"/>
    </location>
</feature>
<feature type="transmembrane region" description="Helical" evidence="7">
    <location>
        <begin position="944"/>
        <end position="965"/>
    </location>
</feature>
<protein>
    <recommendedName>
        <fullName evidence="8">Major facilitator superfamily (MFS) profile domain-containing protein</fullName>
    </recommendedName>
</protein>